<accession>A0A6J6AG93</accession>
<dbReference type="EMBL" id="CAETWZ010000059">
    <property type="protein sequence ID" value="CAB4367936.1"/>
    <property type="molecule type" value="Genomic_DNA"/>
</dbReference>
<organism evidence="2">
    <name type="scientific">freshwater metagenome</name>
    <dbReference type="NCBI Taxonomy" id="449393"/>
    <lineage>
        <taxon>unclassified sequences</taxon>
        <taxon>metagenomes</taxon>
        <taxon>ecological metagenomes</taxon>
    </lineage>
</organism>
<evidence type="ECO:0000256" key="1">
    <source>
        <dbReference type="SAM" id="Phobius"/>
    </source>
</evidence>
<proteinExistence type="predicted"/>
<dbReference type="Pfam" id="PF19516">
    <property type="entry name" value="DUF6049"/>
    <property type="match status" value="1"/>
</dbReference>
<protein>
    <submittedName>
        <fullName evidence="2">Unannotated protein</fullName>
    </submittedName>
</protein>
<gene>
    <name evidence="2" type="ORF">UFOPK4179_00730</name>
</gene>
<sequence length="657" mass="70395">MRTSRFVLLCAVMCAILVPTNMASATTPQVVPVTPEITIQSQPFNIFSAVNAKFVITPRLAAVATGNDRLEFLIHRQISFADSFRSIANEEVQSAVTDSISLRLSNVTRDLKGQLTATVPITITKDKLNALFIPRNGVYPLTIRIVESKTNVVLGSVITFLNRQDMKAETPKIPFSNIVRLAPEPSFAPDGSLVITDSTRASVRELVAFLGSFTLPVTISLQPEVIAALAESPDSVDAELLLSLQNQMQTRSVMNATFMPLSPMMLEGAGLYSEFKTQLKLGEDTLARLLPGVIIHRNTWLATDSLSPEAVAMMIDAGITSLVLAPSAQTNVDREQPPSLLGRVAGTGETKMSVVSAYAPFESTLRERSVGSVRDGYAVAAELLMERQDLLATGNGVPDIRMALMSTFDGSAESSAITFAVRALTQVQELEFVDYGISTAAQDTTPAVSFTPSSLVFGSGRAAALTTVRQKLNAVVSMLGPDDVHRRLWEYQLGIGTSGSAASGAEYIGTLSDQLQATTSAITVTTPDHVTLSSRTGSIRVQVRNESPTDLTVQVRLLSAKLKVSKPRHLVTLSAGTTTEVAFSATTKTNGNFPLTIAITTPEGAQAVIPRITITARVTAVAGLGQLISISLLLVLLAWWWSNRRSARRESSSTTTV</sequence>
<reference evidence="2" key="1">
    <citation type="submission" date="2020-05" db="EMBL/GenBank/DDBJ databases">
        <authorList>
            <person name="Chiriac C."/>
            <person name="Salcher M."/>
            <person name="Ghai R."/>
            <person name="Kavagutti S V."/>
        </authorList>
    </citation>
    <scope>NUCLEOTIDE SEQUENCE</scope>
</reference>
<evidence type="ECO:0000313" key="2">
    <source>
        <dbReference type="EMBL" id="CAB4367936.1"/>
    </source>
</evidence>
<dbReference type="InterPro" id="IPR046112">
    <property type="entry name" value="DUF6049"/>
</dbReference>
<keyword evidence="1" id="KW-1133">Transmembrane helix</keyword>
<name>A0A6J6AG93_9ZZZZ</name>
<keyword evidence="1" id="KW-0812">Transmembrane</keyword>
<keyword evidence="1" id="KW-0472">Membrane</keyword>
<feature type="transmembrane region" description="Helical" evidence="1">
    <location>
        <begin position="620"/>
        <end position="641"/>
    </location>
</feature>
<dbReference type="AlphaFoldDB" id="A0A6J6AG93"/>